<dbReference type="KEGG" id="lul:LPB138_07625"/>
<organism evidence="2 3">
    <name type="scientific">Urechidicola croceus</name>
    <dbReference type="NCBI Taxonomy" id="1850246"/>
    <lineage>
        <taxon>Bacteria</taxon>
        <taxon>Pseudomonadati</taxon>
        <taxon>Bacteroidota</taxon>
        <taxon>Flavobacteriia</taxon>
        <taxon>Flavobacteriales</taxon>
        <taxon>Flavobacteriaceae</taxon>
        <taxon>Urechidicola</taxon>
    </lineage>
</organism>
<feature type="signal peptide" evidence="1">
    <location>
        <begin position="1"/>
        <end position="21"/>
    </location>
</feature>
<feature type="chain" id="PRO_5009110934" evidence="1">
    <location>
        <begin position="22"/>
        <end position="268"/>
    </location>
</feature>
<evidence type="ECO:0000256" key="1">
    <source>
        <dbReference type="SAM" id="SignalP"/>
    </source>
</evidence>
<reference evidence="2 3" key="1">
    <citation type="submission" date="2016-10" db="EMBL/GenBank/DDBJ databases">
        <title>Lutibacter sp. LPB0138, isolated from marine gastropod.</title>
        <authorList>
            <person name="Kim E."/>
            <person name="Yi H."/>
        </authorList>
    </citation>
    <scope>NUCLEOTIDE SEQUENCE [LARGE SCALE GENOMIC DNA]</scope>
    <source>
        <strain evidence="2 3">LPB0138</strain>
    </source>
</reference>
<evidence type="ECO:0000313" key="3">
    <source>
        <dbReference type="Proteomes" id="UP000176050"/>
    </source>
</evidence>
<dbReference type="OrthoDB" id="1173423at2"/>
<protein>
    <submittedName>
        <fullName evidence="2">Uncharacterized protein</fullName>
    </submittedName>
</protein>
<sequence length="268" mass="29684">MKKIKKPLFILLILISSICYSQEKVTNESILQMMNMGFSDDLIISKINSSDYKFDTSLSELSKLNDAGVSNDIITLMIEKSKHNTISKTGIYFQDGDELKLIQPTVFSGTSNNAVAQKLVSGLINSKTKATLPKSQSNNVLTDSSPEFTFIFDVSSASVDNMQTSPGGNDRFNWWFKVASSPNEFVLLQLKVKEKKNLREVITGKGNVLTSSTGIDPKFALPFDIEEIEGNKYKVTPANLPPGEYAFFYQGQIPGGRSNQSVFDFSVK</sequence>
<evidence type="ECO:0000313" key="2">
    <source>
        <dbReference type="EMBL" id="AOW20555.1"/>
    </source>
</evidence>
<name>A0A1D8P7K3_9FLAO</name>
<accession>A0A1D8P7K3</accession>
<dbReference type="STRING" id="1850246.LPB138_07625"/>
<keyword evidence="1" id="KW-0732">Signal</keyword>
<gene>
    <name evidence="2" type="ORF">LPB138_07625</name>
</gene>
<proteinExistence type="predicted"/>
<dbReference type="RefSeq" id="WP_070236698.1">
    <property type="nucleotide sequence ID" value="NZ_CP017478.1"/>
</dbReference>
<keyword evidence="3" id="KW-1185">Reference proteome</keyword>
<dbReference type="EMBL" id="CP017478">
    <property type="protein sequence ID" value="AOW20555.1"/>
    <property type="molecule type" value="Genomic_DNA"/>
</dbReference>
<dbReference type="AlphaFoldDB" id="A0A1D8P7K3"/>
<dbReference type="Proteomes" id="UP000176050">
    <property type="component" value="Chromosome"/>
</dbReference>